<sequence length="140" mass="15510">MARACRAPKNLVLVILAHLHTLQLVLIDEGANGVAQLVPRSPRNSASYTLICAWFFHLQCDKNSIAVALFRLTPFTFGSSSYATYGSIPCERDYAIKHFDSIPAALVLGNSRPGKEEKHALDLSSRHLGPRFITCRARMQ</sequence>
<keyword evidence="1" id="KW-0732">Signal</keyword>
<dbReference type="AlphaFoldDB" id="A0A084VP23"/>
<organism evidence="2">
    <name type="scientific">Anopheles sinensis</name>
    <name type="common">Mosquito</name>
    <dbReference type="NCBI Taxonomy" id="74873"/>
    <lineage>
        <taxon>Eukaryota</taxon>
        <taxon>Metazoa</taxon>
        <taxon>Ecdysozoa</taxon>
        <taxon>Arthropoda</taxon>
        <taxon>Hexapoda</taxon>
        <taxon>Insecta</taxon>
        <taxon>Pterygota</taxon>
        <taxon>Neoptera</taxon>
        <taxon>Endopterygota</taxon>
        <taxon>Diptera</taxon>
        <taxon>Nematocera</taxon>
        <taxon>Culicoidea</taxon>
        <taxon>Culicidae</taxon>
        <taxon>Anophelinae</taxon>
        <taxon>Anopheles</taxon>
    </lineage>
</organism>
<protein>
    <submittedName>
        <fullName evidence="2 3">Multidrug transporter</fullName>
    </submittedName>
</protein>
<feature type="signal peptide" evidence="1">
    <location>
        <begin position="1"/>
        <end position="27"/>
    </location>
</feature>
<gene>
    <name evidence="2" type="ORF">ZHAS_00007408</name>
</gene>
<evidence type="ECO:0000313" key="2">
    <source>
        <dbReference type="EMBL" id="KFB39717.1"/>
    </source>
</evidence>
<proteinExistence type="predicted"/>
<feature type="chain" id="PRO_5010759867" evidence="1">
    <location>
        <begin position="28"/>
        <end position="140"/>
    </location>
</feature>
<evidence type="ECO:0000313" key="4">
    <source>
        <dbReference type="Proteomes" id="UP000030765"/>
    </source>
</evidence>
<reference evidence="3" key="2">
    <citation type="submission" date="2020-05" db="UniProtKB">
        <authorList>
            <consortium name="EnsemblMetazoa"/>
        </authorList>
    </citation>
    <scope>IDENTIFICATION</scope>
</reference>
<dbReference type="EMBL" id="ATLV01014966">
    <property type="status" value="NOT_ANNOTATED_CDS"/>
    <property type="molecule type" value="Genomic_DNA"/>
</dbReference>
<keyword evidence="4" id="KW-1185">Reference proteome</keyword>
<reference evidence="2 4" key="1">
    <citation type="journal article" date="2014" name="BMC Genomics">
        <title>Genome sequence of Anopheles sinensis provides insight into genetics basis of mosquito competence for malaria parasites.</title>
        <authorList>
            <person name="Zhou D."/>
            <person name="Zhang D."/>
            <person name="Ding G."/>
            <person name="Shi L."/>
            <person name="Hou Q."/>
            <person name="Ye Y."/>
            <person name="Xu Y."/>
            <person name="Zhou H."/>
            <person name="Xiong C."/>
            <person name="Li S."/>
            <person name="Yu J."/>
            <person name="Hong S."/>
            <person name="Yu X."/>
            <person name="Zou P."/>
            <person name="Chen C."/>
            <person name="Chang X."/>
            <person name="Wang W."/>
            <person name="Lv Y."/>
            <person name="Sun Y."/>
            <person name="Ma L."/>
            <person name="Shen B."/>
            <person name="Zhu C."/>
        </authorList>
    </citation>
    <scope>NUCLEOTIDE SEQUENCE [LARGE SCALE GENOMIC DNA]</scope>
</reference>
<evidence type="ECO:0000313" key="3">
    <source>
        <dbReference type="EnsemblMetazoa" id="ASIC007408-PA"/>
    </source>
</evidence>
<evidence type="ECO:0000256" key="1">
    <source>
        <dbReference type="SAM" id="SignalP"/>
    </source>
</evidence>
<dbReference type="EMBL" id="KE524999">
    <property type="protein sequence ID" value="KFB39717.1"/>
    <property type="molecule type" value="Genomic_DNA"/>
</dbReference>
<dbReference type="Proteomes" id="UP000030765">
    <property type="component" value="Unassembled WGS sequence"/>
</dbReference>
<accession>A0A084VP23</accession>
<dbReference type="EnsemblMetazoa" id="ASIC007408-RA">
    <property type="protein sequence ID" value="ASIC007408-PA"/>
    <property type="gene ID" value="ASIC007408"/>
</dbReference>
<name>A0A084VP23_ANOSI</name>
<dbReference type="VEuPathDB" id="VectorBase:ASIC007408"/>